<dbReference type="AlphaFoldDB" id="A0A0D8ZVF5"/>
<dbReference type="STRING" id="1618023.UH38_04075"/>
<name>A0A0D8ZVF5_9CYAN</name>
<dbReference type="Proteomes" id="UP000032452">
    <property type="component" value="Unassembled WGS sequence"/>
</dbReference>
<comment type="caution">
    <text evidence="3">The sequence shown here is derived from an EMBL/GenBank/DDBJ whole genome shotgun (WGS) entry which is preliminary data.</text>
</comment>
<dbReference type="InterPro" id="IPR010903">
    <property type="entry name" value="DUF1517"/>
</dbReference>
<keyword evidence="4" id="KW-1185">Reference proteome</keyword>
<dbReference type="OrthoDB" id="459043at2"/>
<evidence type="ECO:0000256" key="2">
    <source>
        <dbReference type="SAM" id="SignalP"/>
    </source>
</evidence>
<dbReference type="PANTHER" id="PTHR33975">
    <property type="entry name" value="MYELIN-ASSOCIATED OLIGODENDROCYTE BASIC PROTEIN"/>
    <property type="match status" value="1"/>
</dbReference>
<evidence type="ECO:0000313" key="3">
    <source>
        <dbReference type="EMBL" id="KJH72748.1"/>
    </source>
</evidence>
<accession>A0A0D8ZVF5</accession>
<feature type="signal peptide" evidence="2">
    <location>
        <begin position="1"/>
        <end position="35"/>
    </location>
</feature>
<keyword evidence="1" id="KW-1133">Transmembrane helix</keyword>
<evidence type="ECO:0000256" key="1">
    <source>
        <dbReference type="SAM" id="Phobius"/>
    </source>
</evidence>
<dbReference type="RefSeq" id="WP_045053363.1">
    <property type="nucleotide sequence ID" value="NZ_CAWMDP010000011.1"/>
</dbReference>
<dbReference type="PANTHER" id="PTHR33975:SF2">
    <property type="entry name" value="MYELIN-ASSOCIATED OLIGODENDROCYTE BASIC PROTEIN"/>
    <property type="match status" value="1"/>
</dbReference>
<protein>
    <submittedName>
        <fullName evidence="3">Membrane protein</fullName>
    </submittedName>
</protein>
<keyword evidence="1" id="KW-0472">Membrane</keyword>
<dbReference type="Pfam" id="PF07466">
    <property type="entry name" value="DUF1517"/>
    <property type="match status" value="1"/>
</dbReference>
<evidence type="ECO:0000313" key="4">
    <source>
        <dbReference type="Proteomes" id="UP000032452"/>
    </source>
</evidence>
<gene>
    <name evidence="3" type="ORF">UH38_04075</name>
</gene>
<feature type="transmembrane region" description="Helical" evidence="1">
    <location>
        <begin position="88"/>
        <end position="116"/>
    </location>
</feature>
<proteinExistence type="predicted"/>
<reference evidence="3 4" key="1">
    <citation type="submission" date="2015-02" db="EMBL/GenBank/DDBJ databases">
        <title>Draft genome of a novel marine cyanobacterium (Chroococcales) isolated from South Atlantic Ocean.</title>
        <authorList>
            <person name="Rigonato J."/>
            <person name="Alvarenga D.O."/>
            <person name="Branco L.H."/>
            <person name="Varani A.M."/>
            <person name="Brandini F.P."/>
            <person name="Fiore M.F."/>
        </authorList>
    </citation>
    <scope>NUCLEOTIDE SEQUENCE [LARGE SCALE GENOMIC DNA]</scope>
    <source>
        <strain evidence="3 4">CENA595</strain>
    </source>
</reference>
<keyword evidence="1" id="KW-0812">Transmembrane</keyword>
<dbReference type="InterPro" id="IPR053023">
    <property type="entry name" value="FLAP_modulator"/>
</dbReference>
<organism evidence="3 4">
    <name type="scientific">Aliterella atlantica CENA595</name>
    <dbReference type="NCBI Taxonomy" id="1618023"/>
    <lineage>
        <taxon>Bacteria</taxon>
        <taxon>Bacillati</taxon>
        <taxon>Cyanobacteriota</taxon>
        <taxon>Cyanophyceae</taxon>
        <taxon>Chroococcidiopsidales</taxon>
        <taxon>Aliterellaceae</taxon>
        <taxon>Aliterella</taxon>
    </lineage>
</organism>
<sequence>MRNKLLSAIKPLLKPLFVLGLVATLALGHADGALAARAGGGRIGGGSFRAPSRTYAPPSRTYAPPGGGYGYPGGYGYGYPGGGFGFPFVFPFFGIGGGFGGLFTILIFLAVGNFLLQSFRRASSSDVDDAGYSSNPNVSITRLQVGMLANARELQAELNHIAETADTNSPEGRAEILQETSLALLRHPEHWVYAGGNTQKSLLGAAESQFNRLSLAERSKFSGETLSNVNNQLKSANPQAALPASSEGGALDNPTRLITEGPGEYIIVTLLAATLGNLDLPPINSADDLHQALRALGGISSDRLLAIEVLWTPQAEGDTLTADDLIAEYSDLKLV</sequence>
<dbReference type="EMBL" id="JYON01000003">
    <property type="protein sequence ID" value="KJH72748.1"/>
    <property type="molecule type" value="Genomic_DNA"/>
</dbReference>
<feature type="chain" id="PRO_5002337444" evidence="2">
    <location>
        <begin position="36"/>
        <end position="335"/>
    </location>
</feature>
<dbReference type="PIRSF" id="PIRSF037221">
    <property type="entry name" value="DUF1517"/>
    <property type="match status" value="1"/>
</dbReference>
<dbReference type="PATRIC" id="fig|1618023.3.peg.680"/>
<keyword evidence="2" id="KW-0732">Signal</keyword>